<dbReference type="OrthoDB" id="48280at2759"/>
<name>A0A1E7EWY9_9STRA</name>
<proteinExistence type="predicted"/>
<protein>
    <submittedName>
        <fullName evidence="1">Uncharacterized protein</fullName>
    </submittedName>
</protein>
<dbReference type="InParanoid" id="A0A1E7EWY9"/>
<accession>A0A1E7EWY9</accession>
<evidence type="ECO:0000313" key="2">
    <source>
        <dbReference type="Proteomes" id="UP000095751"/>
    </source>
</evidence>
<gene>
    <name evidence="1" type="ORF">FRACYDRAFT_247090</name>
</gene>
<dbReference type="AlphaFoldDB" id="A0A1E7EWY9"/>
<organism evidence="1 2">
    <name type="scientific">Fragilariopsis cylindrus CCMP1102</name>
    <dbReference type="NCBI Taxonomy" id="635003"/>
    <lineage>
        <taxon>Eukaryota</taxon>
        <taxon>Sar</taxon>
        <taxon>Stramenopiles</taxon>
        <taxon>Ochrophyta</taxon>
        <taxon>Bacillariophyta</taxon>
        <taxon>Bacillariophyceae</taxon>
        <taxon>Bacillariophycidae</taxon>
        <taxon>Bacillariales</taxon>
        <taxon>Bacillariaceae</taxon>
        <taxon>Fragilariopsis</taxon>
    </lineage>
</organism>
<dbReference type="Proteomes" id="UP000095751">
    <property type="component" value="Unassembled WGS sequence"/>
</dbReference>
<dbReference type="EMBL" id="KV784371">
    <property type="protein sequence ID" value="OEU10548.1"/>
    <property type="molecule type" value="Genomic_DNA"/>
</dbReference>
<dbReference type="KEGG" id="fcy:FRACYDRAFT_247090"/>
<evidence type="ECO:0000313" key="1">
    <source>
        <dbReference type="EMBL" id="OEU10548.1"/>
    </source>
</evidence>
<reference evidence="1 2" key="1">
    <citation type="submission" date="2016-09" db="EMBL/GenBank/DDBJ databases">
        <title>Extensive genetic diversity and differential bi-allelic expression allows diatom success in the polar Southern Ocean.</title>
        <authorList>
            <consortium name="DOE Joint Genome Institute"/>
            <person name="Mock T."/>
            <person name="Otillar R.P."/>
            <person name="Strauss J."/>
            <person name="Dupont C."/>
            <person name="Frickenhaus S."/>
            <person name="Maumus F."/>
            <person name="Mcmullan M."/>
            <person name="Sanges R."/>
            <person name="Schmutz J."/>
            <person name="Toseland A."/>
            <person name="Valas R."/>
            <person name="Veluchamy A."/>
            <person name="Ward B.J."/>
            <person name="Allen A."/>
            <person name="Barry K."/>
            <person name="Falciatore A."/>
            <person name="Ferrante M."/>
            <person name="Fortunato A.E."/>
            <person name="Gloeckner G."/>
            <person name="Gruber A."/>
            <person name="Hipkin R."/>
            <person name="Janech M."/>
            <person name="Kroth P."/>
            <person name="Leese F."/>
            <person name="Lindquist E."/>
            <person name="Lyon B.R."/>
            <person name="Martin J."/>
            <person name="Mayer C."/>
            <person name="Parker M."/>
            <person name="Quesneville H."/>
            <person name="Raymond J."/>
            <person name="Uhlig C."/>
            <person name="Valentin K.U."/>
            <person name="Worden A.Z."/>
            <person name="Armbrust E.V."/>
            <person name="Bowler C."/>
            <person name="Green B."/>
            <person name="Moulton V."/>
            <person name="Van Oosterhout C."/>
            <person name="Grigoriev I."/>
        </authorList>
    </citation>
    <scope>NUCLEOTIDE SEQUENCE [LARGE SCALE GENOMIC DNA]</scope>
    <source>
        <strain evidence="1 2">CCMP1102</strain>
    </source>
</reference>
<keyword evidence="2" id="KW-1185">Reference proteome</keyword>
<sequence>MSSSSSSIISKILVVLIILCLGVSFKKTFELMGHHETHIAQEAIHHEAMGGQSISVDPLEHEIMYIDTIKDCIPGNGNDNNKKKKKKKDKCGTFIPNEESGIERVAFLAPPGKTTKMLLKFINIVLMKGMKEGKDGKSVSAKTVIEIISDTHMAPYGYGKTHGYTRIISVVPQPLLMGATDTLKAAVESLSTLSTVSTPVSKNDITLNDLKAGLRQQVRYTCRLNHIAAHTAIWSIGLEDFAEIERDVLVDLAQDFFELKPQENLFNEVIAEYEQAVADDKVMGDDDDDNALVRLNSMYAEGESLLRLIQINNSKNNKNNDKNSDILKILDAVLLDEMKISKNLTAWPCESFWTVGEPDNRLEISPIIRSISKAMSPNCDAPHTSCFVKRDKCEFNGDE</sequence>